<dbReference type="RefSeq" id="WP_108947563.1">
    <property type="nucleotide sequence ID" value="NZ_CP022187.1"/>
</dbReference>
<gene>
    <name evidence="6" type="ORF">CEW83_00295</name>
</gene>
<evidence type="ECO:0000256" key="3">
    <source>
        <dbReference type="ARBA" id="ARBA00023098"/>
    </source>
</evidence>
<dbReference type="PROSITE" id="PS51635">
    <property type="entry name" value="PNPLA"/>
    <property type="match status" value="1"/>
</dbReference>
<sequence>MTAFPMVSHSGRQPVIGLALGSGAARGWAHLGVLRALEEEGIVPQVICGCSIGAFVGAAAAAGELGKLRRWADSLKWKDVIGLLDVSLRSGLIKGEKLIQYFERNFTDRDFTDLPVRFACVATELSSGREIWLHSGSVSEAVRASIALPGLMTPVARDGRLLVDGGLVNPVPVSLCRAMGADIVIAVDLGSDMIGRAWRHTSAEPAPEEETEASWSDRLLSRLGLGGTGLAGNAHGDGGPEESLPSLVSVLNASINIMQVRISRSRLAGEPADVLISPRVGQLGLMDYHRAEEAIAEGEAAVVRAKPLLRYALGRADDAGA</sequence>
<dbReference type="AlphaFoldDB" id="A0A2U8GN06"/>
<keyword evidence="3 4" id="KW-0443">Lipid metabolism</keyword>
<feature type="active site" description="Proton acceptor" evidence="4">
    <location>
        <position position="164"/>
    </location>
</feature>
<dbReference type="PANTHER" id="PTHR14226:SF76">
    <property type="entry name" value="NTE FAMILY PROTEIN RSSA"/>
    <property type="match status" value="1"/>
</dbReference>
<dbReference type="NCBIfam" id="NF007623">
    <property type="entry name" value="PRK10279.1"/>
    <property type="match status" value="1"/>
</dbReference>
<dbReference type="SUPFAM" id="SSF52151">
    <property type="entry name" value="FabD/lysophospholipase-like"/>
    <property type="match status" value="1"/>
</dbReference>
<comment type="caution">
    <text evidence="4">Lacks conserved residue(s) required for the propagation of feature annotation.</text>
</comment>
<dbReference type="PANTHER" id="PTHR14226">
    <property type="entry name" value="NEUROPATHY TARGET ESTERASE/SWISS CHEESE D.MELANOGASTER"/>
    <property type="match status" value="1"/>
</dbReference>
<accession>A0A2U8GN06</accession>
<dbReference type="InterPro" id="IPR002641">
    <property type="entry name" value="PNPLA_dom"/>
</dbReference>
<name>A0A2U8GN06_9RHOO</name>
<keyword evidence="1 4" id="KW-0378">Hydrolase</keyword>
<proteinExistence type="predicted"/>
<feature type="short sequence motif" description="GXSXG" evidence="4">
    <location>
        <begin position="49"/>
        <end position="53"/>
    </location>
</feature>
<dbReference type="Gene3D" id="3.40.1090.10">
    <property type="entry name" value="Cytosolic phospholipase A2 catalytic domain"/>
    <property type="match status" value="2"/>
</dbReference>
<evidence type="ECO:0000313" key="7">
    <source>
        <dbReference type="Proteomes" id="UP000244930"/>
    </source>
</evidence>
<keyword evidence="2 4" id="KW-0442">Lipid degradation</keyword>
<feature type="short sequence motif" description="DGA/G" evidence="4">
    <location>
        <begin position="164"/>
        <end position="166"/>
    </location>
</feature>
<dbReference type="KEGG" id="acom:CEW83_00295"/>
<protein>
    <submittedName>
        <fullName evidence="6">Patatin</fullName>
    </submittedName>
</protein>
<keyword evidence="7" id="KW-1185">Reference proteome</keyword>
<dbReference type="InterPro" id="IPR050301">
    <property type="entry name" value="NTE"/>
</dbReference>
<evidence type="ECO:0000313" key="6">
    <source>
        <dbReference type="EMBL" id="AWI73855.1"/>
    </source>
</evidence>
<evidence type="ECO:0000259" key="5">
    <source>
        <dbReference type="PROSITE" id="PS51635"/>
    </source>
</evidence>
<dbReference type="Pfam" id="PF01734">
    <property type="entry name" value="Patatin"/>
    <property type="match status" value="1"/>
</dbReference>
<dbReference type="GO" id="GO:0016042">
    <property type="term" value="P:lipid catabolic process"/>
    <property type="evidence" value="ECO:0007669"/>
    <property type="project" value="UniProtKB-UniRule"/>
</dbReference>
<evidence type="ECO:0000256" key="2">
    <source>
        <dbReference type="ARBA" id="ARBA00022963"/>
    </source>
</evidence>
<dbReference type="GO" id="GO:0016787">
    <property type="term" value="F:hydrolase activity"/>
    <property type="evidence" value="ECO:0007669"/>
    <property type="project" value="UniProtKB-UniRule"/>
</dbReference>
<dbReference type="InterPro" id="IPR016035">
    <property type="entry name" value="Acyl_Trfase/lysoPLipase"/>
</dbReference>
<reference evidence="6 7" key="1">
    <citation type="submission" date="2017-06" db="EMBL/GenBank/DDBJ databases">
        <title>Azoarcus.</title>
        <authorList>
            <person name="Woo J.-H."/>
            <person name="Kim H.-S."/>
        </authorList>
    </citation>
    <scope>NUCLEOTIDE SEQUENCE [LARGE SCALE GENOMIC DNA]</scope>
    <source>
        <strain evidence="6 7">TSPY31</strain>
    </source>
</reference>
<dbReference type="EMBL" id="CP022187">
    <property type="protein sequence ID" value="AWI73855.1"/>
    <property type="molecule type" value="Genomic_DNA"/>
</dbReference>
<feature type="active site" description="Nucleophile" evidence="4">
    <location>
        <position position="51"/>
    </location>
</feature>
<dbReference type="Proteomes" id="UP000244930">
    <property type="component" value="Chromosome"/>
</dbReference>
<evidence type="ECO:0000256" key="4">
    <source>
        <dbReference type="PROSITE-ProRule" id="PRU01161"/>
    </source>
</evidence>
<organism evidence="6 7">
    <name type="scientific">Parazoarcus communis</name>
    <dbReference type="NCBI Taxonomy" id="41977"/>
    <lineage>
        <taxon>Bacteria</taxon>
        <taxon>Pseudomonadati</taxon>
        <taxon>Pseudomonadota</taxon>
        <taxon>Betaproteobacteria</taxon>
        <taxon>Rhodocyclales</taxon>
        <taxon>Zoogloeaceae</taxon>
        <taxon>Parazoarcus</taxon>
    </lineage>
</organism>
<feature type="domain" description="PNPLA" evidence="5">
    <location>
        <begin position="18"/>
        <end position="177"/>
    </location>
</feature>
<evidence type="ECO:0000256" key="1">
    <source>
        <dbReference type="ARBA" id="ARBA00022801"/>
    </source>
</evidence>